<organism evidence="3 4">
    <name type="scientific">Actinacidiphila cocklensis</name>
    <dbReference type="NCBI Taxonomy" id="887465"/>
    <lineage>
        <taxon>Bacteria</taxon>
        <taxon>Bacillati</taxon>
        <taxon>Actinomycetota</taxon>
        <taxon>Actinomycetes</taxon>
        <taxon>Kitasatosporales</taxon>
        <taxon>Streptomycetaceae</taxon>
        <taxon>Actinacidiphila</taxon>
    </lineage>
</organism>
<keyword evidence="4" id="KW-1185">Reference proteome</keyword>
<feature type="compositionally biased region" description="Low complexity" evidence="1">
    <location>
        <begin position="133"/>
        <end position="149"/>
    </location>
</feature>
<dbReference type="RefSeq" id="WP_251498491.1">
    <property type="nucleotide sequence ID" value="NZ_CAJSLV010000092.1"/>
</dbReference>
<evidence type="ECO:0000313" key="4">
    <source>
        <dbReference type="Proteomes" id="UP001152519"/>
    </source>
</evidence>
<comment type="caution">
    <text evidence="3">The sequence shown here is derived from an EMBL/GenBank/DDBJ whole genome shotgun (WGS) entry which is preliminary data.</text>
</comment>
<protein>
    <submittedName>
        <fullName evidence="3">Uncharacterized protein</fullName>
    </submittedName>
</protein>
<dbReference type="Proteomes" id="UP001152519">
    <property type="component" value="Unassembled WGS sequence"/>
</dbReference>
<evidence type="ECO:0000256" key="1">
    <source>
        <dbReference type="SAM" id="MobiDB-lite"/>
    </source>
</evidence>
<feature type="region of interest" description="Disordered" evidence="1">
    <location>
        <begin position="85"/>
        <end position="171"/>
    </location>
</feature>
<dbReference type="AlphaFoldDB" id="A0A9W4DXP7"/>
<keyword evidence="2" id="KW-1133">Transmembrane helix</keyword>
<accession>A0A9W4DXP7</accession>
<reference evidence="3" key="1">
    <citation type="submission" date="2021-05" db="EMBL/GenBank/DDBJ databases">
        <authorList>
            <person name="Arsene-Ploetze F."/>
        </authorList>
    </citation>
    <scope>NUCLEOTIDE SEQUENCE</scope>
    <source>
        <strain evidence="3">DSM 42138</strain>
    </source>
</reference>
<evidence type="ECO:0000313" key="3">
    <source>
        <dbReference type="EMBL" id="CAG6397793.1"/>
    </source>
</evidence>
<dbReference type="EMBL" id="CAJSLV010000092">
    <property type="protein sequence ID" value="CAG6397793.1"/>
    <property type="molecule type" value="Genomic_DNA"/>
</dbReference>
<name>A0A9W4DXP7_9ACTN</name>
<feature type="region of interest" description="Disordered" evidence="1">
    <location>
        <begin position="1"/>
        <end position="32"/>
    </location>
</feature>
<proteinExistence type="predicted"/>
<keyword evidence="2" id="KW-0812">Transmembrane</keyword>
<sequence length="171" mass="16697">MQTPAVRPPDDAPPASKAADHRSGGPAMAARPVFVDPSGRRQRRVRRLGWLLVIPAAGYAALLLSAAIGGPSVHSPYLPLPAAGEHGAGSATARPSAPDTAGRTPAAPGSVSPTARATAGGVPAAGPAPRPSAPGSTTAATSAPATAVPIVTHGKSTATHPVPTHTGHGRG</sequence>
<feature type="compositionally biased region" description="Low complexity" evidence="1">
    <location>
        <begin position="113"/>
        <end position="125"/>
    </location>
</feature>
<keyword evidence="2" id="KW-0472">Membrane</keyword>
<feature type="transmembrane region" description="Helical" evidence="2">
    <location>
        <begin position="48"/>
        <end position="68"/>
    </location>
</feature>
<evidence type="ECO:0000256" key="2">
    <source>
        <dbReference type="SAM" id="Phobius"/>
    </source>
</evidence>
<gene>
    <name evidence="3" type="ORF">SCOCK_60127</name>
</gene>